<protein>
    <submittedName>
        <fullName evidence="1">Uncharacterized protein</fullName>
    </submittedName>
</protein>
<organism evidence="1 2">
    <name type="scientific">Desulfocucumis palustris</name>
    <dbReference type="NCBI Taxonomy" id="1898651"/>
    <lineage>
        <taxon>Bacteria</taxon>
        <taxon>Bacillati</taxon>
        <taxon>Bacillota</taxon>
        <taxon>Clostridia</taxon>
        <taxon>Eubacteriales</taxon>
        <taxon>Desulfocucumaceae</taxon>
        <taxon>Desulfocucumis</taxon>
    </lineage>
</organism>
<proteinExistence type="predicted"/>
<name>A0A2L2X6R2_9FIRM</name>
<dbReference type="AlphaFoldDB" id="A0A2L2X6R2"/>
<reference evidence="2" key="1">
    <citation type="submission" date="2018-02" db="EMBL/GenBank/DDBJ databases">
        <title>Genome sequence of Desulfocucumis palustris strain NAW-5.</title>
        <authorList>
            <person name="Watanabe M."/>
            <person name="Kojima H."/>
            <person name="Fukui M."/>
        </authorList>
    </citation>
    <scope>NUCLEOTIDE SEQUENCE [LARGE SCALE GENOMIC DNA]</scope>
    <source>
        <strain evidence="2">NAW-5</strain>
    </source>
</reference>
<dbReference type="EMBL" id="BFAV01000002">
    <property type="protein sequence ID" value="GBF31835.1"/>
    <property type="molecule type" value="Genomic_DNA"/>
</dbReference>
<evidence type="ECO:0000313" key="2">
    <source>
        <dbReference type="Proteomes" id="UP000239549"/>
    </source>
</evidence>
<accession>A0A2L2X6R2</accession>
<dbReference type="OrthoDB" id="2060662at2"/>
<keyword evidence="2" id="KW-1185">Reference proteome</keyword>
<sequence length="227" mass="25661">MIRAKIAQAKELIDKVSAGQILASYYKQYAAFLSELDNRLPQLKRYQQSSQVLQEQRPENFRGQDVTGIINKISLMLSSLQDGSDPPKKNMVIQLTSQVNELEEKLKKAWQAYASSISRNSLGLLESTKGVLNDPSKIDDVINKLALIQSQWPVANNTLQDLTNALEEALQIIQDLNAGEDVQKFLELVFSRKARVSDLKPEVLEWLENQGLTDNLEISFANSQRRM</sequence>
<evidence type="ECO:0000313" key="1">
    <source>
        <dbReference type="EMBL" id="GBF31835.1"/>
    </source>
</evidence>
<dbReference type="RefSeq" id="WP_104370452.1">
    <property type="nucleotide sequence ID" value="NZ_BFAV01000002.1"/>
</dbReference>
<comment type="caution">
    <text evidence="1">The sequence shown here is derived from an EMBL/GenBank/DDBJ whole genome shotgun (WGS) entry which is preliminary data.</text>
</comment>
<gene>
    <name evidence="1" type="ORF">DCCM_0019</name>
</gene>
<dbReference type="Proteomes" id="UP000239549">
    <property type="component" value="Unassembled WGS sequence"/>
</dbReference>